<evidence type="ECO:0000313" key="7">
    <source>
        <dbReference type="EMBL" id="CDH47536.1"/>
    </source>
</evidence>
<keyword evidence="3 6" id="KW-0489">Methyltransferase</keyword>
<keyword evidence="4 6" id="KW-0808">Transferase</keyword>
<evidence type="ECO:0000256" key="4">
    <source>
        <dbReference type="ARBA" id="ARBA00022679"/>
    </source>
</evidence>
<gene>
    <name evidence="7" type="primary">gidB</name>
    <name evidence="6" type="synonym">rsmG</name>
    <name evidence="7" type="ORF">BN874_830089</name>
</gene>
<comment type="similarity">
    <text evidence="6">Belongs to the methyltransferase superfamily. RNA methyltransferase RsmG family.</text>
</comment>
<dbReference type="PANTHER" id="PTHR31760">
    <property type="entry name" value="S-ADENOSYL-L-METHIONINE-DEPENDENT METHYLTRANSFERASES SUPERFAMILY PROTEIN"/>
    <property type="match status" value="1"/>
</dbReference>
<keyword evidence="5 6" id="KW-0949">S-adenosyl-L-methionine</keyword>
<dbReference type="HAMAP" id="MF_00074">
    <property type="entry name" value="16SrRNA_methyltr_G"/>
    <property type="match status" value="1"/>
</dbReference>
<keyword evidence="8" id="KW-1185">Reference proteome</keyword>
<dbReference type="EC" id="2.1.1.170" evidence="6"/>
<dbReference type="SUPFAM" id="SSF53335">
    <property type="entry name" value="S-adenosyl-L-methionine-dependent methyltransferases"/>
    <property type="match status" value="1"/>
</dbReference>
<sequence>MNIEQSIIEGSERLGLRLPTGAVDGLTTYLTLLERWNRAYNLTAVRDPDAMVIRHLLDSLSILPWLEGPRVLDVGSGAGLPGIPLASARPDYEFYLLDSNGKRTRFLTQVVAELHLANVRVIRSRVEDYQPATPFNSVVSRAFATLADMVVDAGRLCAPEGRLLAMKGVFPDDELARLPLDYVVVGVHPLHVPHLDAERHLVHLAPAPICRD</sequence>
<dbReference type="GO" id="GO:0005829">
    <property type="term" value="C:cytosol"/>
    <property type="evidence" value="ECO:0007669"/>
    <property type="project" value="TreeGrafter"/>
</dbReference>
<dbReference type="AlphaFoldDB" id="A0A7U7GFV4"/>
<evidence type="ECO:0000256" key="6">
    <source>
        <dbReference type="HAMAP-Rule" id="MF_00074"/>
    </source>
</evidence>
<feature type="binding site" evidence="6">
    <location>
        <position position="80"/>
    </location>
    <ligand>
        <name>S-adenosyl-L-methionine</name>
        <dbReference type="ChEBI" id="CHEBI:59789"/>
    </ligand>
</feature>
<feature type="binding site" evidence="6">
    <location>
        <position position="75"/>
    </location>
    <ligand>
        <name>S-adenosyl-L-methionine</name>
        <dbReference type="ChEBI" id="CHEBI:59789"/>
    </ligand>
</feature>
<dbReference type="RefSeq" id="WP_034436605.1">
    <property type="nucleotide sequence ID" value="NZ_CBTK010000302.1"/>
</dbReference>
<proteinExistence type="inferred from homology"/>
<dbReference type="Proteomes" id="UP000019184">
    <property type="component" value="Unassembled WGS sequence"/>
</dbReference>
<reference evidence="7 8" key="1">
    <citation type="journal article" date="2014" name="ISME J.">
        <title>Candidatus Competibacter-lineage genomes retrieved from metagenomes reveal functional metabolic diversity.</title>
        <authorList>
            <person name="McIlroy S.J."/>
            <person name="Albertsen M."/>
            <person name="Andresen E.K."/>
            <person name="Saunders A.M."/>
            <person name="Kristiansen R."/>
            <person name="Stokholm-Bjerregaard M."/>
            <person name="Nielsen K.L."/>
            <person name="Nielsen P.H."/>
        </authorList>
    </citation>
    <scope>NUCLEOTIDE SEQUENCE [LARGE SCALE GENOMIC DNA]</scope>
    <source>
        <strain evidence="7 8">Run_B_J11</strain>
    </source>
</reference>
<dbReference type="GO" id="GO:0070043">
    <property type="term" value="F:rRNA (guanine-N7-)-methyltransferase activity"/>
    <property type="evidence" value="ECO:0007669"/>
    <property type="project" value="UniProtKB-UniRule"/>
</dbReference>
<dbReference type="EMBL" id="CBTK010000302">
    <property type="protein sequence ID" value="CDH47536.1"/>
    <property type="molecule type" value="Genomic_DNA"/>
</dbReference>
<dbReference type="PIRSF" id="PIRSF003078">
    <property type="entry name" value="GidB"/>
    <property type="match status" value="1"/>
</dbReference>
<keyword evidence="1 6" id="KW-0963">Cytoplasm</keyword>
<evidence type="ECO:0000256" key="1">
    <source>
        <dbReference type="ARBA" id="ARBA00022490"/>
    </source>
</evidence>
<comment type="catalytic activity">
    <reaction evidence="6">
        <text>guanosine(527) in 16S rRNA + S-adenosyl-L-methionine = N(7)-methylguanosine(527) in 16S rRNA + S-adenosyl-L-homocysteine</text>
        <dbReference type="Rhea" id="RHEA:42732"/>
        <dbReference type="Rhea" id="RHEA-COMP:10209"/>
        <dbReference type="Rhea" id="RHEA-COMP:10210"/>
        <dbReference type="ChEBI" id="CHEBI:57856"/>
        <dbReference type="ChEBI" id="CHEBI:59789"/>
        <dbReference type="ChEBI" id="CHEBI:74269"/>
        <dbReference type="ChEBI" id="CHEBI:74480"/>
        <dbReference type="EC" id="2.1.1.170"/>
    </reaction>
</comment>
<evidence type="ECO:0000256" key="3">
    <source>
        <dbReference type="ARBA" id="ARBA00022603"/>
    </source>
</evidence>
<dbReference type="OrthoDB" id="9808773at2"/>
<feature type="binding site" evidence="6">
    <location>
        <position position="141"/>
    </location>
    <ligand>
        <name>S-adenosyl-L-methionine</name>
        <dbReference type="ChEBI" id="CHEBI:59789"/>
    </ligand>
</feature>
<organism evidence="7 8">
    <name type="scientific">Candidatus Contendobacter odensis Run_B_J11</name>
    <dbReference type="NCBI Taxonomy" id="1400861"/>
    <lineage>
        <taxon>Bacteria</taxon>
        <taxon>Pseudomonadati</taxon>
        <taxon>Pseudomonadota</taxon>
        <taxon>Gammaproteobacteria</taxon>
        <taxon>Candidatus Competibacteraceae</taxon>
        <taxon>Candidatus Contendibacter</taxon>
    </lineage>
</organism>
<evidence type="ECO:0000256" key="2">
    <source>
        <dbReference type="ARBA" id="ARBA00022552"/>
    </source>
</evidence>
<comment type="caution">
    <text evidence="7">The sequence shown here is derived from an EMBL/GenBank/DDBJ whole genome shotgun (WGS) entry which is preliminary data.</text>
</comment>
<evidence type="ECO:0000313" key="8">
    <source>
        <dbReference type="Proteomes" id="UP000019184"/>
    </source>
</evidence>
<keyword evidence="2 6" id="KW-0698">rRNA processing</keyword>
<evidence type="ECO:0000256" key="5">
    <source>
        <dbReference type="ARBA" id="ARBA00022691"/>
    </source>
</evidence>
<comment type="caution">
    <text evidence="6">Lacks conserved residue(s) required for the propagation of feature annotation.</text>
</comment>
<dbReference type="NCBIfam" id="TIGR00138">
    <property type="entry name" value="rsmG_gidB"/>
    <property type="match status" value="1"/>
</dbReference>
<dbReference type="PANTHER" id="PTHR31760:SF0">
    <property type="entry name" value="S-ADENOSYL-L-METHIONINE-DEPENDENT METHYLTRANSFERASES SUPERFAMILY PROTEIN"/>
    <property type="match status" value="1"/>
</dbReference>
<comment type="function">
    <text evidence="6">Specifically methylates the N7 position of guanine in position 527 of 16S rRNA.</text>
</comment>
<dbReference type="CDD" id="cd02440">
    <property type="entry name" value="AdoMet_MTases"/>
    <property type="match status" value="1"/>
</dbReference>
<dbReference type="InterPro" id="IPR029063">
    <property type="entry name" value="SAM-dependent_MTases_sf"/>
</dbReference>
<name>A0A7U7GFV4_9GAMM</name>
<protein>
    <recommendedName>
        <fullName evidence="6">Ribosomal RNA small subunit methyltransferase G</fullName>
        <ecNumber evidence="6">2.1.1.170</ecNumber>
    </recommendedName>
    <alternativeName>
        <fullName evidence="6">16S rRNA 7-methylguanosine methyltransferase</fullName>
        <shortName evidence="6">16S rRNA m7G methyltransferase</shortName>
    </alternativeName>
</protein>
<comment type="subcellular location">
    <subcellularLocation>
        <location evidence="6">Cytoplasm</location>
    </subcellularLocation>
</comment>
<accession>A0A7U7GFV4</accession>
<feature type="binding site" evidence="6">
    <location>
        <begin position="126"/>
        <end position="127"/>
    </location>
    <ligand>
        <name>S-adenosyl-L-methionine</name>
        <dbReference type="ChEBI" id="CHEBI:59789"/>
    </ligand>
</feature>
<dbReference type="InterPro" id="IPR003682">
    <property type="entry name" value="rRNA_ssu_MeTfrase_G"/>
</dbReference>
<dbReference type="Gene3D" id="3.40.50.150">
    <property type="entry name" value="Vaccinia Virus protein VP39"/>
    <property type="match status" value="1"/>
</dbReference>
<dbReference type="Pfam" id="PF02527">
    <property type="entry name" value="GidB"/>
    <property type="match status" value="1"/>
</dbReference>